<name>A0A319DHZ9_9EURO</name>
<protein>
    <submittedName>
        <fullName evidence="1">Uncharacterized protein</fullName>
    </submittedName>
</protein>
<organism evidence="1 2">
    <name type="scientific">Aspergillus ellipticus CBS 707.79</name>
    <dbReference type="NCBI Taxonomy" id="1448320"/>
    <lineage>
        <taxon>Eukaryota</taxon>
        <taxon>Fungi</taxon>
        <taxon>Dikarya</taxon>
        <taxon>Ascomycota</taxon>
        <taxon>Pezizomycotina</taxon>
        <taxon>Eurotiomycetes</taxon>
        <taxon>Eurotiomycetidae</taxon>
        <taxon>Eurotiales</taxon>
        <taxon>Aspergillaceae</taxon>
        <taxon>Aspergillus</taxon>
        <taxon>Aspergillus subgen. Circumdati</taxon>
    </lineage>
</organism>
<proteinExistence type="predicted"/>
<sequence>MGQNRPCIEKPAGLNIPGLDMVEEWRRIGWSSIDSRRRRECWDPSTDPIAATPICGPAKDRTMLVMSLARRLRSQVLGFVSGSAFIATQVEADTRLWDWPFGMLHNG</sequence>
<accession>A0A319DHZ9</accession>
<keyword evidence="2" id="KW-1185">Reference proteome</keyword>
<reference evidence="1 2" key="1">
    <citation type="submission" date="2018-02" db="EMBL/GenBank/DDBJ databases">
        <title>The genomes of Aspergillus section Nigri reveals drivers in fungal speciation.</title>
        <authorList>
            <consortium name="DOE Joint Genome Institute"/>
            <person name="Vesth T.C."/>
            <person name="Nybo J."/>
            <person name="Theobald S."/>
            <person name="Brandl J."/>
            <person name="Frisvad J.C."/>
            <person name="Nielsen K.F."/>
            <person name="Lyhne E.K."/>
            <person name="Kogle M.E."/>
            <person name="Kuo A."/>
            <person name="Riley R."/>
            <person name="Clum A."/>
            <person name="Nolan M."/>
            <person name="Lipzen A."/>
            <person name="Salamov A."/>
            <person name="Henrissat B."/>
            <person name="Wiebenga A."/>
            <person name="De vries R.P."/>
            <person name="Grigoriev I.V."/>
            <person name="Mortensen U.H."/>
            <person name="Andersen M.R."/>
            <person name="Baker S.E."/>
        </authorList>
    </citation>
    <scope>NUCLEOTIDE SEQUENCE [LARGE SCALE GENOMIC DNA]</scope>
    <source>
        <strain evidence="1 2">CBS 707.79</strain>
    </source>
</reference>
<dbReference type="Proteomes" id="UP000247810">
    <property type="component" value="Unassembled WGS sequence"/>
</dbReference>
<dbReference type="VEuPathDB" id="FungiDB:BO71DRAFT_145909"/>
<evidence type="ECO:0000313" key="2">
    <source>
        <dbReference type="Proteomes" id="UP000247810"/>
    </source>
</evidence>
<dbReference type="EMBL" id="KZ825828">
    <property type="protein sequence ID" value="PYH97156.1"/>
    <property type="molecule type" value="Genomic_DNA"/>
</dbReference>
<dbReference type="AlphaFoldDB" id="A0A319DHZ9"/>
<gene>
    <name evidence="1" type="ORF">BO71DRAFT_145909</name>
</gene>
<evidence type="ECO:0000313" key="1">
    <source>
        <dbReference type="EMBL" id="PYH97156.1"/>
    </source>
</evidence>